<dbReference type="Pfam" id="PF00059">
    <property type="entry name" value="Lectin_C"/>
    <property type="match status" value="1"/>
</dbReference>
<evidence type="ECO:0000256" key="1">
    <source>
        <dbReference type="ARBA" id="ARBA00004479"/>
    </source>
</evidence>
<evidence type="ECO:0000259" key="7">
    <source>
        <dbReference type="PROSITE" id="PS50835"/>
    </source>
</evidence>
<dbReference type="CDD" id="cd00096">
    <property type="entry name" value="Ig"/>
    <property type="match status" value="1"/>
</dbReference>
<reference evidence="9 10" key="1">
    <citation type="journal article" date="2021" name="Elife">
        <title>Chloroplast acquisition without the gene transfer in kleptoplastic sea slugs, Plakobranchus ocellatus.</title>
        <authorList>
            <person name="Maeda T."/>
            <person name="Takahashi S."/>
            <person name="Yoshida T."/>
            <person name="Shimamura S."/>
            <person name="Takaki Y."/>
            <person name="Nagai Y."/>
            <person name="Toyoda A."/>
            <person name="Suzuki Y."/>
            <person name="Arimoto A."/>
            <person name="Ishii H."/>
            <person name="Satoh N."/>
            <person name="Nishiyama T."/>
            <person name="Hasebe M."/>
            <person name="Maruyama T."/>
            <person name="Minagawa J."/>
            <person name="Obokata J."/>
            <person name="Shigenobu S."/>
        </authorList>
    </citation>
    <scope>NUCLEOTIDE SEQUENCE [LARGE SCALE GENOMIC DNA]</scope>
</reference>
<evidence type="ECO:0000256" key="5">
    <source>
        <dbReference type="ARBA" id="ARBA00023319"/>
    </source>
</evidence>
<dbReference type="SUPFAM" id="SSF49265">
    <property type="entry name" value="Fibronectin type III"/>
    <property type="match status" value="1"/>
</dbReference>
<dbReference type="InterPro" id="IPR013783">
    <property type="entry name" value="Ig-like_fold"/>
</dbReference>
<dbReference type="AlphaFoldDB" id="A0AAV4AP65"/>
<accession>A0AAV4AP65</accession>
<gene>
    <name evidence="9" type="ORF">PoB_003557200</name>
</gene>
<keyword evidence="3" id="KW-1015">Disulfide bond</keyword>
<dbReference type="Gene3D" id="2.60.40.10">
    <property type="entry name" value="Immunoglobulins"/>
    <property type="match status" value="3"/>
</dbReference>
<evidence type="ECO:0000259" key="8">
    <source>
        <dbReference type="PROSITE" id="PS50853"/>
    </source>
</evidence>
<keyword evidence="10" id="KW-1185">Reference proteome</keyword>
<sequence>MIYLLLIHFNFAFDFFIHLDLDLCGEDWLYHKHTSTCIRLFRTRKYFSAAKGSCESYMGGPSGKEAGWLVGIHDYETDKFVQSLLKTREIAFFGLAYGDNQYTWVDKISLVNHYSNWRRGHPKTTYYGHLCEYVVVTQYGWESLYNNSTRFYVCQKHPAFSQPIMTCEPAEEGKTFPPLSCSYPVDNVVGDFVVSMIANHAATDELSLNVECSNDRRCRSTDNFLSGRIFENKSEEMIITELTINKAVSKSHDGSQLTCEYKFINTENTALLDSCTIEVYRSPPTVNCSYSFPNTGGVLVICQSLGAYPKPSSEWVHYIDKERREKVTRSGSYQRRQEGGELVFDSKFEYHIKHVPQGDHHIEISIVPGLAFSNNETKQRASQKVLVDFTINLPQQAPAFSTQDRPDIILNQLTVSEDQIITLVCKVEGGSPPVSSVSIWCDYAVQDSSGKNRWVSAGQQVQVVLPITRTMDQKMCTCNGNHVSGMYTKQTSVTLNVLYAAEIIDFTVNGMESLEISEKRNANFRCSAHANPKPQLQLYQLYNDGRRKKMLKQTVGNYVDYYIVQASCDTSGTYVCEAKNNLSTETSERRVDVRVKCRPQPCSESYSDREFSVLPDTQAEVTLCVYAHPQPSNDVSLSPDRGISFEKSLFTFKFENINIVNTEINLVINMSSSIAKYGNFTIKLYQTDNWYNIPFSLIPYEKPLCPESLNIEQVGSSFVVLSWIPAPDRGISQTFTVSQIDAGGAIVDRIDLENVGHSHIFYYISRLDPGSEYSFNLSVENAEGVTECPQLMANVKTLSFNSSGERHVYDRMIVIAAVIFTLAIKCALLL</sequence>
<dbReference type="GO" id="GO:0005911">
    <property type="term" value="C:cell-cell junction"/>
    <property type="evidence" value="ECO:0007669"/>
    <property type="project" value="TreeGrafter"/>
</dbReference>
<evidence type="ECO:0000256" key="2">
    <source>
        <dbReference type="ARBA" id="ARBA00023136"/>
    </source>
</evidence>
<comment type="subcellular location">
    <subcellularLocation>
        <location evidence="1">Membrane</location>
        <topology evidence="1">Single-pass type I membrane protein</topology>
    </subcellularLocation>
</comment>
<dbReference type="InterPro" id="IPR007110">
    <property type="entry name" value="Ig-like_dom"/>
</dbReference>
<feature type="domain" description="C-type lectin" evidence="6">
    <location>
        <begin position="33"/>
        <end position="155"/>
    </location>
</feature>
<dbReference type="Proteomes" id="UP000735302">
    <property type="component" value="Unassembled WGS sequence"/>
</dbReference>
<dbReference type="Pfam" id="PF13895">
    <property type="entry name" value="Ig_2"/>
    <property type="match status" value="1"/>
</dbReference>
<dbReference type="SMART" id="SM00034">
    <property type="entry name" value="CLECT"/>
    <property type="match status" value="1"/>
</dbReference>
<dbReference type="InterPro" id="IPR016186">
    <property type="entry name" value="C-type_lectin-like/link_sf"/>
</dbReference>
<dbReference type="SUPFAM" id="SSF48726">
    <property type="entry name" value="Immunoglobulin"/>
    <property type="match status" value="2"/>
</dbReference>
<dbReference type="PROSITE" id="PS50835">
    <property type="entry name" value="IG_LIKE"/>
    <property type="match status" value="1"/>
</dbReference>
<dbReference type="PANTHER" id="PTHR11640">
    <property type="entry name" value="NEPHRIN"/>
    <property type="match status" value="1"/>
</dbReference>
<comment type="caution">
    <text evidence="9">The sequence shown here is derived from an EMBL/GenBank/DDBJ whole genome shotgun (WGS) entry which is preliminary data.</text>
</comment>
<dbReference type="InterPro" id="IPR001304">
    <property type="entry name" value="C-type_lectin-like"/>
</dbReference>
<dbReference type="Gene3D" id="3.10.100.10">
    <property type="entry name" value="Mannose-Binding Protein A, subunit A"/>
    <property type="match status" value="1"/>
</dbReference>
<dbReference type="SMART" id="SM00060">
    <property type="entry name" value="FN3"/>
    <property type="match status" value="1"/>
</dbReference>
<dbReference type="SUPFAM" id="SSF56436">
    <property type="entry name" value="C-type lectin-like"/>
    <property type="match status" value="1"/>
</dbReference>
<feature type="domain" description="Fibronectin type-III" evidence="8">
    <location>
        <begin position="705"/>
        <end position="800"/>
    </location>
</feature>
<dbReference type="InterPro" id="IPR036179">
    <property type="entry name" value="Ig-like_dom_sf"/>
</dbReference>
<dbReference type="InterPro" id="IPR016187">
    <property type="entry name" value="CTDL_fold"/>
</dbReference>
<dbReference type="GO" id="GO:0050839">
    <property type="term" value="F:cell adhesion molecule binding"/>
    <property type="evidence" value="ECO:0007669"/>
    <property type="project" value="TreeGrafter"/>
</dbReference>
<dbReference type="GO" id="GO:0098609">
    <property type="term" value="P:cell-cell adhesion"/>
    <property type="evidence" value="ECO:0007669"/>
    <property type="project" value="TreeGrafter"/>
</dbReference>
<keyword evidence="5" id="KW-0393">Immunoglobulin domain</keyword>
<dbReference type="GO" id="GO:0005886">
    <property type="term" value="C:plasma membrane"/>
    <property type="evidence" value="ECO:0007669"/>
    <property type="project" value="TreeGrafter"/>
</dbReference>
<dbReference type="InterPro" id="IPR003961">
    <property type="entry name" value="FN3_dom"/>
</dbReference>
<evidence type="ECO:0000256" key="3">
    <source>
        <dbReference type="ARBA" id="ARBA00023157"/>
    </source>
</evidence>
<evidence type="ECO:0000256" key="4">
    <source>
        <dbReference type="ARBA" id="ARBA00023180"/>
    </source>
</evidence>
<dbReference type="InterPro" id="IPR003599">
    <property type="entry name" value="Ig_sub"/>
</dbReference>
<feature type="domain" description="Ig-like" evidence="7">
    <location>
        <begin position="406"/>
        <end position="494"/>
    </location>
</feature>
<evidence type="ECO:0000259" key="6">
    <source>
        <dbReference type="PROSITE" id="PS50041"/>
    </source>
</evidence>
<evidence type="ECO:0000313" key="10">
    <source>
        <dbReference type="Proteomes" id="UP000735302"/>
    </source>
</evidence>
<dbReference type="PANTHER" id="PTHR11640:SF164">
    <property type="entry name" value="MAM DOMAIN-CONTAINING GLYCOSYLPHOSPHATIDYLINOSITOL ANCHOR PROTEIN 1"/>
    <property type="match status" value="1"/>
</dbReference>
<organism evidence="9 10">
    <name type="scientific">Plakobranchus ocellatus</name>
    <dbReference type="NCBI Taxonomy" id="259542"/>
    <lineage>
        <taxon>Eukaryota</taxon>
        <taxon>Metazoa</taxon>
        <taxon>Spiralia</taxon>
        <taxon>Lophotrochozoa</taxon>
        <taxon>Mollusca</taxon>
        <taxon>Gastropoda</taxon>
        <taxon>Heterobranchia</taxon>
        <taxon>Euthyneura</taxon>
        <taxon>Panpulmonata</taxon>
        <taxon>Sacoglossa</taxon>
        <taxon>Placobranchoidea</taxon>
        <taxon>Plakobranchidae</taxon>
        <taxon>Plakobranchus</taxon>
    </lineage>
</organism>
<dbReference type="InterPro" id="IPR051275">
    <property type="entry name" value="Cell_adhesion_signaling"/>
</dbReference>
<dbReference type="PROSITE" id="PS50853">
    <property type="entry name" value="FN3"/>
    <property type="match status" value="1"/>
</dbReference>
<keyword evidence="4" id="KW-0325">Glycoprotein</keyword>
<dbReference type="CDD" id="cd00063">
    <property type="entry name" value="FN3"/>
    <property type="match status" value="1"/>
</dbReference>
<dbReference type="CDD" id="cd00037">
    <property type="entry name" value="CLECT"/>
    <property type="match status" value="1"/>
</dbReference>
<proteinExistence type="predicted"/>
<keyword evidence="2" id="KW-0472">Membrane</keyword>
<dbReference type="PROSITE" id="PS50041">
    <property type="entry name" value="C_TYPE_LECTIN_2"/>
    <property type="match status" value="1"/>
</dbReference>
<dbReference type="InterPro" id="IPR036116">
    <property type="entry name" value="FN3_sf"/>
</dbReference>
<dbReference type="SMART" id="SM00409">
    <property type="entry name" value="IG"/>
    <property type="match status" value="2"/>
</dbReference>
<protein>
    <submittedName>
        <fullName evidence="9">Hemicentin-1</fullName>
    </submittedName>
</protein>
<evidence type="ECO:0000313" key="9">
    <source>
        <dbReference type="EMBL" id="GFO09067.1"/>
    </source>
</evidence>
<dbReference type="EMBL" id="BLXT01004061">
    <property type="protein sequence ID" value="GFO09067.1"/>
    <property type="molecule type" value="Genomic_DNA"/>
</dbReference>
<name>A0AAV4AP65_9GAST</name>